<dbReference type="Gene3D" id="2.20.25.240">
    <property type="match status" value="2"/>
</dbReference>
<feature type="region of interest" description="Disordered" evidence="6">
    <location>
        <begin position="60"/>
        <end position="179"/>
    </location>
</feature>
<keyword evidence="10" id="KW-1185">Reference proteome</keyword>
<dbReference type="EMBL" id="CCAG010017808">
    <property type="status" value="NOT_ANNOTATED_CDS"/>
    <property type="molecule type" value="Genomic_DNA"/>
</dbReference>
<dbReference type="Gene3D" id="3.30.710.10">
    <property type="entry name" value="Potassium Channel Kv1.1, Chain A"/>
    <property type="match status" value="1"/>
</dbReference>
<dbReference type="Pfam" id="PF00651">
    <property type="entry name" value="BTB"/>
    <property type="match status" value="1"/>
</dbReference>
<evidence type="ECO:0000256" key="2">
    <source>
        <dbReference type="ARBA" id="ARBA00022723"/>
    </source>
</evidence>
<organism evidence="9 10">
    <name type="scientific">Glossina morsitans morsitans</name>
    <name type="common">Savannah tsetse fly</name>
    <dbReference type="NCBI Taxonomy" id="37546"/>
    <lineage>
        <taxon>Eukaryota</taxon>
        <taxon>Metazoa</taxon>
        <taxon>Ecdysozoa</taxon>
        <taxon>Arthropoda</taxon>
        <taxon>Hexapoda</taxon>
        <taxon>Insecta</taxon>
        <taxon>Pterygota</taxon>
        <taxon>Neoptera</taxon>
        <taxon>Endopterygota</taxon>
        <taxon>Diptera</taxon>
        <taxon>Brachycera</taxon>
        <taxon>Muscomorpha</taxon>
        <taxon>Hippoboscoidea</taxon>
        <taxon>Glossinidae</taxon>
        <taxon>Glossina</taxon>
    </lineage>
</organism>
<feature type="compositionally biased region" description="Gly residues" evidence="6">
    <location>
        <begin position="402"/>
        <end position="430"/>
    </location>
</feature>
<keyword evidence="5" id="KW-0539">Nucleus</keyword>
<dbReference type="FunFam" id="2.20.25.240:FF:000003">
    <property type="entry name" value="Broad-complex core protein isoform 6"/>
    <property type="match status" value="1"/>
</dbReference>
<evidence type="ECO:0000259" key="7">
    <source>
        <dbReference type="Pfam" id="PF00651"/>
    </source>
</evidence>
<feature type="compositionally biased region" description="Low complexity" evidence="6">
    <location>
        <begin position="456"/>
        <end position="467"/>
    </location>
</feature>
<feature type="compositionally biased region" description="Low complexity" evidence="6">
    <location>
        <begin position="164"/>
        <end position="173"/>
    </location>
</feature>
<dbReference type="VEuPathDB" id="VectorBase:GMOY004838"/>
<dbReference type="AlphaFoldDB" id="A0A1B0FLX6"/>
<accession>A0A1B0FLX6</accession>
<dbReference type="STRING" id="37546.A0A1B0FLX6"/>
<feature type="domain" description="BTB" evidence="7">
    <location>
        <begin position="7"/>
        <end position="59"/>
    </location>
</feature>
<evidence type="ECO:0000313" key="10">
    <source>
        <dbReference type="Proteomes" id="UP000092444"/>
    </source>
</evidence>
<feature type="region of interest" description="Disordered" evidence="6">
    <location>
        <begin position="876"/>
        <end position="904"/>
    </location>
</feature>
<feature type="compositionally biased region" description="Polar residues" evidence="6">
    <location>
        <begin position="151"/>
        <end position="163"/>
    </location>
</feature>
<feature type="domain" description="FLYWCH-type" evidence="8">
    <location>
        <begin position="331"/>
        <end position="386"/>
    </location>
</feature>
<evidence type="ECO:0000256" key="4">
    <source>
        <dbReference type="ARBA" id="ARBA00022833"/>
    </source>
</evidence>
<evidence type="ECO:0000259" key="8">
    <source>
        <dbReference type="Pfam" id="PF04500"/>
    </source>
</evidence>
<evidence type="ECO:0000256" key="6">
    <source>
        <dbReference type="SAM" id="MobiDB-lite"/>
    </source>
</evidence>
<dbReference type="InterPro" id="IPR007588">
    <property type="entry name" value="Znf_FLYWCH"/>
</dbReference>
<sequence length="904" mass="97673">MADLFSSTQRLILKDVTFNIMCELLEFMYQGVVNVKHTELQAFMKIGQLLQIKGLATNSSSSAASTTSEKSSSQNAAKLDTDGKAEAISSTKANTTTTSGSTTTPTTNNSEENAGENSNGGKQTGSNSNPHTPVRSGSPALSSSSRMGVSINPTQPSNTTINKSSSDSSSHQSMHGGYHHSLTSGKRYFDYNSDTLSIHARNKLRRSLTSADHSSDNNDVSADGNSVEQINEDFFLPHISMVESRYDLNIKREAAEHHAAASLRNNFPSAAFGLDYNFYKSNSSSAGSGQPPVSQEQYPNDIHMPSDYSKNFGNHMDIPPNGSNMVMLSSTSLLHGNCVFNRNNTVATQQGMKTYWLCKSYRISMCRARCITHQGRIISATGVHNHTPHMRGGSNNAIGSNSGAGGGSGSGSGGGGGGGGGGGSGSGSGAGNANNLGGNTNGGNSIGGALNENPQNSSSLINTNSSLYGSRYTQHSNTNMVQQNPQGHQPLAPVTSHLATGVTSNHFSQNLPNLLIQPHISNSSASLLQPTPLHTMPPTLQTPVIQNIMHPGMMHTTHANYEITPIMHASPADNARHKTGIFEHQEKSLKNSLNDEHIPVHNEATPPPQTMKNSSAADVMRGVSEMEKDPGNGGVLGLHQHQAQIIESVTISPGGPSDGRANHNFKMETIKLYVAPGEHWFQGKLEFMLSQRGKPLLVHDGHTFGIQYVRKDKKYWQCNLSRKFNCKARVTTTDTGEIIVTNNEHCHTEIRQHLRKDYQRNKVMMNALINLSTNRLAVENLRRHNNINNIANNLSNLQSMVAASQAAASVSPLSLGTANAESPGLLDLGKRSTNVMDLHEQKMTKHHLPFNLNTGDEEDNSDMPLDCGIRSTALRGEHDHSEHMKVDHDNNNTSHEWKYKNETI</sequence>
<evidence type="ECO:0000256" key="3">
    <source>
        <dbReference type="ARBA" id="ARBA00022771"/>
    </source>
</evidence>
<evidence type="ECO:0000256" key="1">
    <source>
        <dbReference type="ARBA" id="ARBA00004123"/>
    </source>
</evidence>
<feature type="compositionally biased region" description="Low complexity" evidence="6">
    <location>
        <begin position="60"/>
        <end position="73"/>
    </location>
</feature>
<evidence type="ECO:0000256" key="5">
    <source>
        <dbReference type="ARBA" id="ARBA00023242"/>
    </source>
</evidence>
<dbReference type="Proteomes" id="UP000092444">
    <property type="component" value="Unassembled WGS sequence"/>
</dbReference>
<comment type="subcellular location">
    <subcellularLocation>
        <location evidence="1">Nucleus</location>
    </subcellularLocation>
</comment>
<feature type="compositionally biased region" description="Low complexity" evidence="6">
    <location>
        <begin position="89"/>
        <end position="121"/>
    </location>
</feature>
<feature type="compositionally biased region" description="Low complexity" evidence="6">
    <location>
        <begin position="392"/>
        <end position="401"/>
    </location>
</feature>
<dbReference type="Pfam" id="PF04500">
    <property type="entry name" value="FLYWCH"/>
    <property type="match status" value="2"/>
</dbReference>
<evidence type="ECO:0000313" key="9">
    <source>
        <dbReference type="EnsemblMetazoa" id="GMOY004838-PA"/>
    </source>
</evidence>
<name>A0A1B0FLX6_GLOMM</name>
<proteinExistence type="predicted"/>
<evidence type="ECO:0008006" key="11">
    <source>
        <dbReference type="Google" id="ProtNLM"/>
    </source>
</evidence>
<dbReference type="PANTHER" id="PTHR23110:SF109">
    <property type="entry name" value="FI07618P-RELATED"/>
    <property type="match status" value="1"/>
</dbReference>
<dbReference type="GO" id="GO:0006357">
    <property type="term" value="P:regulation of transcription by RNA polymerase II"/>
    <property type="evidence" value="ECO:0007669"/>
    <property type="project" value="TreeGrafter"/>
</dbReference>
<dbReference type="InterPro" id="IPR051095">
    <property type="entry name" value="Dros_DevTransReg"/>
</dbReference>
<protein>
    <recommendedName>
        <fullName evidence="11">BTB domain-containing protein</fullName>
    </recommendedName>
</protein>
<dbReference type="GO" id="GO:0005634">
    <property type="term" value="C:nucleus"/>
    <property type="evidence" value="ECO:0007669"/>
    <property type="project" value="UniProtKB-SubCell"/>
</dbReference>
<feature type="domain" description="FLYWCH-type" evidence="8">
    <location>
        <begin position="687"/>
        <end position="747"/>
    </location>
</feature>
<keyword evidence="3" id="KW-0863">Zinc-finger</keyword>
<dbReference type="EnsemblMetazoa" id="GMOY004838-RA">
    <property type="protein sequence ID" value="GMOY004838-PA"/>
    <property type="gene ID" value="GMOY004838"/>
</dbReference>
<dbReference type="InterPro" id="IPR011333">
    <property type="entry name" value="SKP1/BTB/POZ_sf"/>
</dbReference>
<keyword evidence="2" id="KW-0479">Metal-binding</keyword>
<reference evidence="9" key="1">
    <citation type="submission" date="2020-05" db="UniProtKB">
        <authorList>
            <consortium name="EnsemblMetazoa"/>
        </authorList>
    </citation>
    <scope>IDENTIFICATION</scope>
    <source>
        <strain evidence="9">Yale</strain>
    </source>
</reference>
<feature type="compositionally biased region" description="Low complexity" evidence="6">
    <location>
        <begin position="136"/>
        <end position="145"/>
    </location>
</feature>
<dbReference type="PANTHER" id="PTHR23110">
    <property type="entry name" value="BTB DOMAIN TRANSCRIPTION FACTOR"/>
    <property type="match status" value="1"/>
</dbReference>
<dbReference type="InterPro" id="IPR000210">
    <property type="entry name" value="BTB/POZ_dom"/>
</dbReference>
<feature type="region of interest" description="Disordered" evidence="6">
    <location>
        <begin position="383"/>
        <end position="471"/>
    </location>
</feature>
<keyword evidence="4" id="KW-0862">Zinc</keyword>
<dbReference type="GO" id="GO:0008270">
    <property type="term" value="F:zinc ion binding"/>
    <property type="evidence" value="ECO:0007669"/>
    <property type="project" value="UniProtKB-KW"/>
</dbReference>